<dbReference type="GO" id="GO:0005886">
    <property type="term" value="C:plasma membrane"/>
    <property type="evidence" value="ECO:0007669"/>
    <property type="project" value="UniProtKB-SubCell"/>
</dbReference>
<dbReference type="InterPro" id="IPR011330">
    <property type="entry name" value="Glyco_hydro/deAcase_b/a-brl"/>
</dbReference>
<proteinExistence type="predicted"/>
<evidence type="ECO:0000256" key="4">
    <source>
        <dbReference type="ARBA" id="ARBA00022723"/>
    </source>
</evidence>
<dbReference type="InterPro" id="IPR002509">
    <property type="entry name" value="NODB_dom"/>
</dbReference>
<dbReference type="GO" id="GO:0098552">
    <property type="term" value="C:side of membrane"/>
    <property type="evidence" value="ECO:0007669"/>
    <property type="project" value="UniProtKB-KW"/>
</dbReference>
<dbReference type="PROSITE" id="PS51677">
    <property type="entry name" value="NODB"/>
    <property type="match status" value="1"/>
</dbReference>
<evidence type="ECO:0000313" key="12">
    <source>
        <dbReference type="Proteomes" id="UP000245946"/>
    </source>
</evidence>
<evidence type="ECO:0000256" key="8">
    <source>
        <dbReference type="ARBA" id="ARBA00023288"/>
    </source>
</evidence>
<dbReference type="STRING" id="58919.A0A316YZ33"/>
<name>A0A316YZ33_9BASI</name>
<keyword evidence="5" id="KW-0732">Signal</keyword>
<keyword evidence="8" id="KW-0449">Lipoprotein</keyword>
<dbReference type="PROSITE" id="PS51257">
    <property type="entry name" value="PROKAR_LIPOPROTEIN"/>
    <property type="match status" value="1"/>
</dbReference>
<keyword evidence="7" id="KW-0119">Carbohydrate metabolism</keyword>
<comment type="subcellular location">
    <subcellularLocation>
        <location evidence="2">Cell membrane</location>
        <topology evidence="2">Lipid-anchor</topology>
        <topology evidence="2">GPI-anchor</topology>
    </subcellularLocation>
</comment>
<dbReference type="Proteomes" id="UP000245946">
    <property type="component" value="Unassembled WGS sequence"/>
</dbReference>
<evidence type="ECO:0000256" key="9">
    <source>
        <dbReference type="SAM" id="MobiDB-lite"/>
    </source>
</evidence>
<comment type="cofactor">
    <cofactor evidence="1">
        <name>Co(2+)</name>
        <dbReference type="ChEBI" id="CHEBI:48828"/>
    </cofactor>
</comment>
<dbReference type="PANTHER" id="PTHR46471">
    <property type="entry name" value="CHITIN DEACETYLASE"/>
    <property type="match status" value="1"/>
</dbReference>
<feature type="region of interest" description="Disordered" evidence="9">
    <location>
        <begin position="1"/>
        <end position="20"/>
    </location>
</feature>
<sequence>MAADGQRSLQKAGPRRSQSLPSISSLSVACLSRLLLRLSSPTPVGTHTLFSNSLTMHASPLLLALAALSSLSAVLATPTSFEGVAHIPRRNEAPVYKTCQKRNTVALTFDDGPWKYENALLNELDQAGAKASFFVNGNNYGCIYDHAKSLRRAFNDGHLVGSHGWEHQDFTQLSRKQMHSELARNERAFQKILGVKPRYFRPPYGNLNNDVLEVLNERGYRGVFLWNKDTKDADGAGADEGKRVYDNIMNAAPRSAMVLNHETIPGTVHRVMPYALPGLNHAGLRLVTAAECSGHGSDPSNWYERVGGREERNDSWNC</sequence>
<reference evidence="11 12" key="1">
    <citation type="journal article" date="2018" name="Mol. Biol. Evol.">
        <title>Broad Genomic Sampling Reveals a Smut Pathogenic Ancestry of the Fungal Clade Ustilaginomycotina.</title>
        <authorList>
            <person name="Kijpornyongpan T."/>
            <person name="Mondo S.J."/>
            <person name="Barry K."/>
            <person name="Sandor L."/>
            <person name="Lee J."/>
            <person name="Lipzen A."/>
            <person name="Pangilinan J."/>
            <person name="LaButti K."/>
            <person name="Hainaut M."/>
            <person name="Henrissat B."/>
            <person name="Grigoriev I.V."/>
            <person name="Spatafora J.W."/>
            <person name="Aime M.C."/>
        </authorList>
    </citation>
    <scope>NUCLEOTIDE SEQUENCE [LARGE SCALE GENOMIC DNA]</scope>
    <source>
        <strain evidence="11 12">MCA 4186</strain>
    </source>
</reference>
<keyword evidence="6 11" id="KW-0378">Hydrolase</keyword>
<dbReference type="GO" id="GO:0046872">
    <property type="term" value="F:metal ion binding"/>
    <property type="evidence" value="ECO:0007669"/>
    <property type="project" value="UniProtKB-KW"/>
</dbReference>
<dbReference type="GeneID" id="37271157"/>
<evidence type="ECO:0000256" key="5">
    <source>
        <dbReference type="ARBA" id="ARBA00022729"/>
    </source>
</evidence>
<dbReference type="OrthoDB" id="2125469at2759"/>
<dbReference type="CDD" id="cd10951">
    <property type="entry name" value="CE4_ClCDA_like"/>
    <property type="match status" value="1"/>
</dbReference>
<evidence type="ECO:0000256" key="6">
    <source>
        <dbReference type="ARBA" id="ARBA00022801"/>
    </source>
</evidence>
<keyword evidence="12" id="KW-1185">Reference proteome</keyword>
<dbReference type="GO" id="GO:0005975">
    <property type="term" value="P:carbohydrate metabolic process"/>
    <property type="evidence" value="ECO:0007669"/>
    <property type="project" value="InterPro"/>
</dbReference>
<keyword evidence="4" id="KW-0479">Metal-binding</keyword>
<gene>
    <name evidence="11" type="ORF">FA09DRAFT_332830</name>
</gene>
<dbReference type="Gene3D" id="3.20.20.370">
    <property type="entry name" value="Glycoside hydrolase/deacetylase"/>
    <property type="match status" value="1"/>
</dbReference>
<accession>A0A316YZ33</accession>
<evidence type="ECO:0000259" key="10">
    <source>
        <dbReference type="PROSITE" id="PS51677"/>
    </source>
</evidence>
<keyword evidence="3" id="KW-0472">Membrane</keyword>
<keyword evidence="3" id="KW-0325">Glycoprotein</keyword>
<evidence type="ECO:0000256" key="7">
    <source>
        <dbReference type="ARBA" id="ARBA00023277"/>
    </source>
</evidence>
<dbReference type="Pfam" id="PF01522">
    <property type="entry name" value="Polysacc_deac_1"/>
    <property type="match status" value="1"/>
</dbReference>
<dbReference type="GO" id="GO:0016810">
    <property type="term" value="F:hydrolase activity, acting on carbon-nitrogen (but not peptide) bonds"/>
    <property type="evidence" value="ECO:0007669"/>
    <property type="project" value="InterPro"/>
</dbReference>
<dbReference type="RefSeq" id="XP_025594808.1">
    <property type="nucleotide sequence ID" value="XM_025743613.1"/>
</dbReference>
<evidence type="ECO:0000256" key="1">
    <source>
        <dbReference type="ARBA" id="ARBA00001941"/>
    </source>
</evidence>
<dbReference type="SUPFAM" id="SSF88713">
    <property type="entry name" value="Glycoside hydrolase/deacetylase"/>
    <property type="match status" value="1"/>
</dbReference>
<feature type="domain" description="NodB homology" evidence="10">
    <location>
        <begin position="103"/>
        <end position="287"/>
    </location>
</feature>
<dbReference type="AlphaFoldDB" id="A0A316YZ33"/>
<protein>
    <submittedName>
        <fullName evidence="11">Glycoside hydrolase/deacetylase</fullName>
    </submittedName>
</protein>
<dbReference type="PANTHER" id="PTHR46471:SF2">
    <property type="entry name" value="CHITIN DEACETYLASE-RELATED"/>
    <property type="match status" value="1"/>
</dbReference>
<evidence type="ECO:0000313" key="11">
    <source>
        <dbReference type="EMBL" id="PWN94529.1"/>
    </source>
</evidence>
<evidence type="ECO:0000256" key="2">
    <source>
        <dbReference type="ARBA" id="ARBA00004609"/>
    </source>
</evidence>
<dbReference type="EMBL" id="KZ819311">
    <property type="protein sequence ID" value="PWN94529.1"/>
    <property type="molecule type" value="Genomic_DNA"/>
</dbReference>
<organism evidence="11 12">
    <name type="scientific">Tilletiopsis washingtonensis</name>
    <dbReference type="NCBI Taxonomy" id="58919"/>
    <lineage>
        <taxon>Eukaryota</taxon>
        <taxon>Fungi</taxon>
        <taxon>Dikarya</taxon>
        <taxon>Basidiomycota</taxon>
        <taxon>Ustilaginomycotina</taxon>
        <taxon>Exobasidiomycetes</taxon>
        <taxon>Entylomatales</taxon>
        <taxon>Entylomatales incertae sedis</taxon>
        <taxon>Tilletiopsis</taxon>
    </lineage>
</organism>
<keyword evidence="3" id="KW-0336">GPI-anchor</keyword>
<evidence type="ECO:0000256" key="3">
    <source>
        <dbReference type="ARBA" id="ARBA00022622"/>
    </source>
</evidence>